<proteinExistence type="predicted"/>
<evidence type="ECO:0000313" key="2">
    <source>
        <dbReference type="EMBL" id="MBC5992331.1"/>
    </source>
</evidence>
<organism evidence="2 3">
    <name type="scientific">Pontibacter cellulosilyticus</name>
    <dbReference type="NCBI Taxonomy" id="1720253"/>
    <lineage>
        <taxon>Bacteria</taxon>
        <taxon>Pseudomonadati</taxon>
        <taxon>Bacteroidota</taxon>
        <taxon>Cytophagia</taxon>
        <taxon>Cytophagales</taxon>
        <taxon>Hymenobacteraceae</taxon>
        <taxon>Pontibacter</taxon>
    </lineage>
</organism>
<dbReference type="Proteomes" id="UP000603640">
    <property type="component" value="Unassembled WGS sequence"/>
</dbReference>
<dbReference type="AlphaFoldDB" id="A0A923N4Z5"/>
<feature type="compositionally biased region" description="Polar residues" evidence="1">
    <location>
        <begin position="1"/>
        <end position="10"/>
    </location>
</feature>
<sequence length="121" mass="14352">MSRNYQNSYNPYDVHHQDYESGFSGENSEYRDLYNPNKSIWNQALKNKPTEQEKKPARFSERNEMQQIRHRYQGGSSRLNRQVGGTYYNLPQSEEEVFDSGYNISNRNTYGYRTTGYGPRD</sequence>
<evidence type="ECO:0000256" key="1">
    <source>
        <dbReference type="SAM" id="MobiDB-lite"/>
    </source>
</evidence>
<protein>
    <submittedName>
        <fullName evidence="2">Uncharacterized protein</fullName>
    </submittedName>
</protein>
<comment type="caution">
    <text evidence="2">The sequence shown here is derived from an EMBL/GenBank/DDBJ whole genome shotgun (WGS) entry which is preliminary data.</text>
</comment>
<dbReference type="RefSeq" id="WP_187066279.1">
    <property type="nucleotide sequence ID" value="NZ_JACRVF010000001.1"/>
</dbReference>
<keyword evidence="3" id="KW-1185">Reference proteome</keyword>
<name>A0A923N4Z5_9BACT</name>
<feature type="region of interest" description="Disordered" evidence="1">
    <location>
        <begin position="1"/>
        <end position="31"/>
    </location>
</feature>
<evidence type="ECO:0000313" key="3">
    <source>
        <dbReference type="Proteomes" id="UP000603640"/>
    </source>
</evidence>
<dbReference type="EMBL" id="JACRVF010000001">
    <property type="protein sequence ID" value="MBC5992331.1"/>
    <property type="molecule type" value="Genomic_DNA"/>
</dbReference>
<gene>
    <name evidence="2" type="ORF">H8S84_05715</name>
</gene>
<feature type="compositionally biased region" description="Polar residues" evidence="1">
    <location>
        <begin position="102"/>
        <end position="112"/>
    </location>
</feature>
<accession>A0A923N4Z5</accession>
<feature type="region of interest" description="Disordered" evidence="1">
    <location>
        <begin position="101"/>
        <end position="121"/>
    </location>
</feature>
<reference evidence="2" key="1">
    <citation type="submission" date="2020-08" db="EMBL/GenBank/DDBJ databases">
        <title>Pontibacter sp. SD6 16S ribosomal RNA gene Genome sequencing and assembly.</title>
        <authorList>
            <person name="Kang M."/>
        </authorList>
    </citation>
    <scope>NUCLEOTIDE SEQUENCE</scope>
    <source>
        <strain evidence="2">SD6</strain>
    </source>
</reference>